<comment type="similarity">
    <text evidence="1">Belongs to the aldo/keto reductase family.</text>
</comment>
<evidence type="ECO:0000256" key="4">
    <source>
        <dbReference type="SAM" id="MobiDB-lite"/>
    </source>
</evidence>
<keyword evidence="3" id="KW-0560">Oxidoreductase</keyword>
<keyword evidence="7" id="KW-1185">Reference proteome</keyword>
<sequence length="449" mass="51967">MFKSTFRTPSLARQCAIRRQASKIRNVRFYTPAAEQDEIDQPYIDLNNGTKIPALGYQTYIHRDIKPRSWKERLHGGWRHIDMHSSINPTNYMPDSLWHLATKVLREELFVAAKLENHMHHNPSISLMHTLRGLRTGYLDLWVMKWPMSWHGPAGHNHIRQAEDKNGNKIDFVHAWKEMEKAYESGKVRALGIANFSKKDVERLLEYAEYPPQVHQMEITPYLQQNEFVQWNKDQGITVASFTPIHTSHLDKGHIVKQMLSEPILKNIADRHKLKVSELIAAWHLARDEVTIAYLQDELSSNSFLKAVVDAELEESEMEEIASLDKGLRLNHPQYNEWDLFSDLEGADCSEMIAALTPDPTLTNRYAVEQKRLEKEAKKERKQDNRPDHSGPEELYGTLTHAGSLLPFTRSLEDKLAADKPRVNYSKRKMFGSHETETETDSHSWSRSS</sequence>
<feature type="compositionally biased region" description="Basic and acidic residues" evidence="4">
    <location>
        <begin position="432"/>
        <end position="449"/>
    </location>
</feature>
<dbReference type="GO" id="GO:0016616">
    <property type="term" value="F:oxidoreductase activity, acting on the CH-OH group of donors, NAD or NADP as acceptor"/>
    <property type="evidence" value="ECO:0007669"/>
    <property type="project" value="UniProtKB-ARBA"/>
</dbReference>
<evidence type="ECO:0000313" key="7">
    <source>
        <dbReference type="Proteomes" id="UP001365542"/>
    </source>
</evidence>
<dbReference type="PANTHER" id="PTHR43827:SF3">
    <property type="entry name" value="NADP-DEPENDENT OXIDOREDUCTASE DOMAIN-CONTAINING PROTEIN"/>
    <property type="match status" value="1"/>
</dbReference>
<evidence type="ECO:0000256" key="3">
    <source>
        <dbReference type="ARBA" id="ARBA00023002"/>
    </source>
</evidence>
<dbReference type="InterPro" id="IPR036812">
    <property type="entry name" value="NAD(P)_OxRdtase_dom_sf"/>
</dbReference>
<feature type="compositionally biased region" description="Basic and acidic residues" evidence="4">
    <location>
        <begin position="375"/>
        <end position="392"/>
    </location>
</feature>
<protein>
    <recommendedName>
        <fullName evidence="5">NADP-dependent oxidoreductase domain-containing protein</fullName>
    </recommendedName>
</protein>
<dbReference type="InterPro" id="IPR023210">
    <property type="entry name" value="NADP_OxRdtase_dom"/>
</dbReference>
<keyword evidence="2" id="KW-0521">NADP</keyword>
<dbReference type="PANTHER" id="PTHR43827">
    <property type="entry name" value="2,5-DIKETO-D-GLUCONIC ACID REDUCTASE"/>
    <property type="match status" value="1"/>
</dbReference>
<dbReference type="EMBL" id="JAVHJO010000010">
    <property type="protein sequence ID" value="KAK6535391.1"/>
    <property type="molecule type" value="Genomic_DNA"/>
</dbReference>
<feature type="domain" description="NADP-dependent oxidoreductase" evidence="5">
    <location>
        <begin position="103"/>
        <end position="325"/>
    </location>
</feature>
<dbReference type="Gene3D" id="3.20.20.100">
    <property type="entry name" value="NADP-dependent oxidoreductase domain"/>
    <property type="match status" value="1"/>
</dbReference>
<dbReference type="InterPro" id="IPR020471">
    <property type="entry name" value="AKR"/>
</dbReference>
<dbReference type="PRINTS" id="PR00069">
    <property type="entry name" value="ALDKETRDTASE"/>
</dbReference>
<feature type="region of interest" description="Disordered" evidence="4">
    <location>
        <begin position="417"/>
        <end position="449"/>
    </location>
</feature>
<dbReference type="Pfam" id="PF00248">
    <property type="entry name" value="Aldo_ket_red"/>
    <property type="match status" value="1"/>
</dbReference>
<reference evidence="6 7" key="1">
    <citation type="submission" date="2019-10" db="EMBL/GenBank/DDBJ databases">
        <authorList>
            <person name="Palmer J.M."/>
        </authorList>
    </citation>
    <scope>NUCLEOTIDE SEQUENCE [LARGE SCALE GENOMIC DNA]</scope>
    <source>
        <strain evidence="6 7">TWF694</strain>
    </source>
</reference>
<evidence type="ECO:0000256" key="1">
    <source>
        <dbReference type="ARBA" id="ARBA00007905"/>
    </source>
</evidence>
<organism evidence="6 7">
    <name type="scientific">Orbilia ellipsospora</name>
    <dbReference type="NCBI Taxonomy" id="2528407"/>
    <lineage>
        <taxon>Eukaryota</taxon>
        <taxon>Fungi</taxon>
        <taxon>Dikarya</taxon>
        <taxon>Ascomycota</taxon>
        <taxon>Pezizomycotina</taxon>
        <taxon>Orbiliomycetes</taxon>
        <taxon>Orbiliales</taxon>
        <taxon>Orbiliaceae</taxon>
        <taxon>Orbilia</taxon>
    </lineage>
</organism>
<evidence type="ECO:0000259" key="5">
    <source>
        <dbReference type="Pfam" id="PF00248"/>
    </source>
</evidence>
<comment type="caution">
    <text evidence="6">The sequence shown here is derived from an EMBL/GenBank/DDBJ whole genome shotgun (WGS) entry which is preliminary data.</text>
</comment>
<proteinExistence type="inferred from homology"/>
<dbReference type="AlphaFoldDB" id="A0AAV9X4Z0"/>
<dbReference type="Proteomes" id="UP001365542">
    <property type="component" value="Unassembled WGS sequence"/>
</dbReference>
<evidence type="ECO:0000313" key="6">
    <source>
        <dbReference type="EMBL" id="KAK6535391.1"/>
    </source>
</evidence>
<accession>A0AAV9X4Z0</accession>
<gene>
    <name evidence="6" type="ORF">TWF694_001852</name>
</gene>
<feature type="region of interest" description="Disordered" evidence="4">
    <location>
        <begin position="375"/>
        <end position="399"/>
    </location>
</feature>
<name>A0AAV9X4Z0_9PEZI</name>
<dbReference type="SUPFAM" id="SSF51430">
    <property type="entry name" value="NAD(P)-linked oxidoreductase"/>
    <property type="match status" value="1"/>
</dbReference>
<evidence type="ECO:0000256" key="2">
    <source>
        <dbReference type="ARBA" id="ARBA00022857"/>
    </source>
</evidence>